<evidence type="ECO:0000259" key="2">
    <source>
        <dbReference type="SMART" id="SM00062"/>
    </source>
</evidence>
<sequence>MSYPLVVLFDFRYDMKNIGITQRFISLWFVAFALLGTLGNVAGAVPEELRICSDPGNLPFSNQQLQGFENKIADLIASEMGMRAAHYWWPAQRGMVRSFLNTGRCDVLIGVPTGYDRVTFTKPYYRTSYVIAYDQTRDFSIDSLDDDILKTLKIGVHVNTPPHGALARRGIMGNQVKAYPLFFDSQYSVEDYPGRVVEELLAKKIDVAIIWGPIAGYFVKKHAAPLAMIPLEGIENRIPFTFKISMGVRKRENELKAKLEAALQRKQPEIQQVLEDYGVPLLPLN</sequence>
<dbReference type="SUPFAM" id="SSF53850">
    <property type="entry name" value="Periplasmic binding protein-like II"/>
    <property type="match status" value="1"/>
</dbReference>
<dbReference type="EMBL" id="AZHW01000720">
    <property type="protein sequence ID" value="ETW97014.1"/>
    <property type="molecule type" value="Genomic_DNA"/>
</dbReference>
<dbReference type="HOGENOM" id="CLU_056715_0_0_7"/>
<gene>
    <name evidence="3" type="ORF">ETSY1_24355</name>
</gene>
<dbReference type="InterPro" id="IPR022448">
    <property type="entry name" value="Quinoprotein_dehydrogenase"/>
</dbReference>
<comment type="caution">
    <text evidence="3">The sequence shown here is derived from an EMBL/GenBank/DDBJ whole genome shotgun (WGS) entry which is preliminary data.</text>
</comment>
<evidence type="ECO:0000256" key="1">
    <source>
        <dbReference type="ARBA" id="ARBA00022729"/>
    </source>
</evidence>
<keyword evidence="4" id="KW-1185">Reference proteome</keyword>
<keyword evidence="1" id="KW-0732">Signal</keyword>
<dbReference type="Pfam" id="PF00497">
    <property type="entry name" value="SBP_bac_3"/>
    <property type="match status" value="1"/>
</dbReference>
<reference evidence="3 4" key="1">
    <citation type="journal article" date="2014" name="Nature">
        <title>An environmental bacterial taxon with a large and distinct metabolic repertoire.</title>
        <authorList>
            <person name="Wilson M.C."/>
            <person name="Mori T."/>
            <person name="Ruckert C."/>
            <person name="Uria A.R."/>
            <person name="Helf M.J."/>
            <person name="Takada K."/>
            <person name="Gernert C."/>
            <person name="Steffens U.A."/>
            <person name="Heycke N."/>
            <person name="Schmitt S."/>
            <person name="Rinke C."/>
            <person name="Helfrich E.J."/>
            <person name="Brachmann A.O."/>
            <person name="Gurgui C."/>
            <person name="Wakimoto T."/>
            <person name="Kracht M."/>
            <person name="Crusemann M."/>
            <person name="Hentschel U."/>
            <person name="Abe I."/>
            <person name="Matsunaga S."/>
            <person name="Kalinowski J."/>
            <person name="Takeyama H."/>
            <person name="Piel J."/>
        </authorList>
    </citation>
    <scope>NUCLEOTIDE SEQUENCE [LARGE SCALE GENOMIC DNA]</scope>
    <source>
        <strain evidence="4">TSY1</strain>
    </source>
</reference>
<accession>W4LGI6</accession>
<feature type="domain" description="Solute-binding protein family 3/N-terminal" evidence="2">
    <location>
        <begin position="48"/>
        <end position="276"/>
    </location>
</feature>
<evidence type="ECO:0000313" key="4">
    <source>
        <dbReference type="Proteomes" id="UP000019141"/>
    </source>
</evidence>
<dbReference type="PANTHER" id="PTHR35936">
    <property type="entry name" value="MEMBRANE-BOUND LYTIC MUREIN TRANSGLYCOSYLASE F"/>
    <property type="match status" value="1"/>
</dbReference>
<dbReference type="NCBIfam" id="TIGR03871">
    <property type="entry name" value="ABC_peri_MoxJ_2"/>
    <property type="match status" value="1"/>
</dbReference>
<protein>
    <recommendedName>
        <fullName evidence="2">Solute-binding protein family 3/N-terminal domain-containing protein</fullName>
    </recommendedName>
</protein>
<dbReference type="Gene3D" id="3.40.190.10">
    <property type="entry name" value="Periplasmic binding protein-like II"/>
    <property type="match status" value="2"/>
</dbReference>
<name>W4LGI6_ENTF1</name>
<dbReference type="InterPro" id="IPR001638">
    <property type="entry name" value="Solute-binding_3/MltF_N"/>
</dbReference>
<dbReference type="Proteomes" id="UP000019141">
    <property type="component" value="Unassembled WGS sequence"/>
</dbReference>
<dbReference type="SMART" id="SM00062">
    <property type="entry name" value="PBPb"/>
    <property type="match status" value="1"/>
</dbReference>
<dbReference type="PANTHER" id="PTHR35936:SF17">
    <property type="entry name" value="ARGININE-BINDING EXTRACELLULAR PROTEIN ARTP"/>
    <property type="match status" value="1"/>
</dbReference>
<evidence type="ECO:0000313" key="3">
    <source>
        <dbReference type="EMBL" id="ETW97014.1"/>
    </source>
</evidence>
<organism evidence="3 4">
    <name type="scientific">Entotheonella factor</name>
    <dbReference type="NCBI Taxonomy" id="1429438"/>
    <lineage>
        <taxon>Bacteria</taxon>
        <taxon>Pseudomonadati</taxon>
        <taxon>Nitrospinota/Tectimicrobiota group</taxon>
        <taxon>Candidatus Tectimicrobiota</taxon>
        <taxon>Candidatus Entotheonellia</taxon>
        <taxon>Candidatus Entotheonellales</taxon>
        <taxon>Candidatus Entotheonellaceae</taxon>
        <taxon>Candidatus Entotheonella</taxon>
    </lineage>
</organism>
<dbReference type="AlphaFoldDB" id="W4LGI6"/>
<proteinExistence type="predicted"/>